<comment type="caution">
    <text evidence="6">The sequence shown here is derived from an EMBL/GenBank/DDBJ whole genome shotgun (WGS) entry which is preliminary data.</text>
</comment>
<protein>
    <recommendedName>
        <fullName evidence="8">Ras GEF</fullName>
    </recommendedName>
</protein>
<dbReference type="Gene3D" id="3.40.50.300">
    <property type="entry name" value="P-loop containing nucleotide triphosphate hydrolases"/>
    <property type="match status" value="1"/>
</dbReference>
<reference evidence="6" key="1">
    <citation type="submission" date="2022-11" db="EMBL/GenBank/DDBJ databases">
        <title>Chromosomal genome sequence assembly and mating type (MAT) locus characterization of the leprose asexual lichenized fungus Lepraria neglecta (Nyl.) Erichsen.</title>
        <authorList>
            <person name="Allen J.L."/>
            <person name="Pfeffer B."/>
        </authorList>
    </citation>
    <scope>NUCLEOTIDE SEQUENCE</scope>
    <source>
        <strain evidence="6">Allen 5258</strain>
    </source>
</reference>
<gene>
    <name evidence="6" type="ORF">OEA41_006250</name>
</gene>
<dbReference type="PROSITE" id="PS50212">
    <property type="entry name" value="RASGEF_NTER"/>
    <property type="match status" value="1"/>
</dbReference>
<dbReference type="Gene3D" id="1.20.870.10">
    <property type="entry name" value="Son of sevenless (SoS) protein Chain: S domain 1"/>
    <property type="match status" value="1"/>
</dbReference>
<evidence type="ECO:0008006" key="8">
    <source>
        <dbReference type="Google" id="ProtNLM"/>
    </source>
</evidence>
<dbReference type="SUPFAM" id="SSF48366">
    <property type="entry name" value="Ras GEF"/>
    <property type="match status" value="1"/>
</dbReference>
<dbReference type="Proteomes" id="UP001276659">
    <property type="component" value="Unassembled WGS sequence"/>
</dbReference>
<organism evidence="6 7">
    <name type="scientific">Lepraria neglecta</name>
    <dbReference type="NCBI Taxonomy" id="209136"/>
    <lineage>
        <taxon>Eukaryota</taxon>
        <taxon>Fungi</taxon>
        <taxon>Dikarya</taxon>
        <taxon>Ascomycota</taxon>
        <taxon>Pezizomycotina</taxon>
        <taxon>Lecanoromycetes</taxon>
        <taxon>OSLEUM clade</taxon>
        <taxon>Lecanoromycetidae</taxon>
        <taxon>Lecanorales</taxon>
        <taxon>Lecanorineae</taxon>
        <taxon>Stereocaulaceae</taxon>
        <taxon>Lepraria</taxon>
    </lineage>
</organism>
<feature type="region of interest" description="Disordered" evidence="3">
    <location>
        <begin position="1"/>
        <end position="123"/>
    </location>
</feature>
<dbReference type="AlphaFoldDB" id="A0AAD9Z7J9"/>
<dbReference type="CDD" id="cd00882">
    <property type="entry name" value="Ras_like_GTPase"/>
    <property type="match status" value="1"/>
</dbReference>
<dbReference type="GO" id="GO:0005525">
    <property type="term" value="F:GTP binding"/>
    <property type="evidence" value="ECO:0007669"/>
    <property type="project" value="InterPro"/>
</dbReference>
<feature type="region of interest" description="Disordered" evidence="3">
    <location>
        <begin position="298"/>
        <end position="399"/>
    </location>
</feature>
<dbReference type="GO" id="GO:0005886">
    <property type="term" value="C:plasma membrane"/>
    <property type="evidence" value="ECO:0007669"/>
    <property type="project" value="TreeGrafter"/>
</dbReference>
<dbReference type="SMART" id="SM00147">
    <property type="entry name" value="RasGEF"/>
    <property type="match status" value="1"/>
</dbReference>
<dbReference type="CDD" id="cd06224">
    <property type="entry name" value="REM"/>
    <property type="match status" value="1"/>
</dbReference>
<accession>A0AAD9Z7J9</accession>
<evidence type="ECO:0000313" key="6">
    <source>
        <dbReference type="EMBL" id="KAK3172924.1"/>
    </source>
</evidence>
<dbReference type="PANTHER" id="PTHR23113">
    <property type="entry name" value="GUANINE NUCLEOTIDE EXCHANGE FACTOR"/>
    <property type="match status" value="1"/>
</dbReference>
<feature type="compositionally biased region" description="Polar residues" evidence="3">
    <location>
        <begin position="40"/>
        <end position="62"/>
    </location>
</feature>
<evidence type="ECO:0000259" key="5">
    <source>
        <dbReference type="PROSITE" id="PS50212"/>
    </source>
</evidence>
<feature type="domain" description="N-terminal Ras-GEF" evidence="5">
    <location>
        <begin position="419"/>
        <end position="544"/>
    </location>
</feature>
<dbReference type="GO" id="GO:0007265">
    <property type="term" value="P:Ras protein signal transduction"/>
    <property type="evidence" value="ECO:0007669"/>
    <property type="project" value="TreeGrafter"/>
</dbReference>
<evidence type="ECO:0000256" key="2">
    <source>
        <dbReference type="PROSITE-ProRule" id="PRU00168"/>
    </source>
</evidence>
<dbReference type="PANTHER" id="PTHR23113:SF348">
    <property type="entry name" value="GUANYL-NUCLEOTIDE EXCHANGE FACTOR RASGEF, PUTATIVE (AFU_ORTHOLOGUE AFUA_1G04700)-RELATED"/>
    <property type="match status" value="1"/>
</dbReference>
<dbReference type="Pfam" id="PF00618">
    <property type="entry name" value="RasGEF_N"/>
    <property type="match status" value="1"/>
</dbReference>
<dbReference type="SUPFAM" id="SSF52540">
    <property type="entry name" value="P-loop containing nucleoside triphosphate hydrolases"/>
    <property type="match status" value="1"/>
</dbReference>
<dbReference type="InterPro" id="IPR001895">
    <property type="entry name" value="RASGEF_cat_dom"/>
</dbReference>
<proteinExistence type="predicted"/>
<dbReference type="Pfam" id="PF00617">
    <property type="entry name" value="RasGEF"/>
    <property type="match status" value="1"/>
</dbReference>
<dbReference type="InterPro" id="IPR001806">
    <property type="entry name" value="Small_GTPase"/>
</dbReference>
<evidence type="ECO:0000256" key="3">
    <source>
        <dbReference type="SAM" id="MobiDB-lite"/>
    </source>
</evidence>
<evidence type="ECO:0000256" key="1">
    <source>
        <dbReference type="ARBA" id="ARBA00022658"/>
    </source>
</evidence>
<dbReference type="PROSITE" id="PS50009">
    <property type="entry name" value="RASGEF_CAT"/>
    <property type="match status" value="1"/>
</dbReference>
<keyword evidence="1 2" id="KW-0344">Guanine-nucleotide releasing factor</keyword>
<keyword evidence="7" id="KW-1185">Reference proteome</keyword>
<dbReference type="InterPro" id="IPR023578">
    <property type="entry name" value="Ras_GEF_dom_sf"/>
</dbReference>
<feature type="compositionally biased region" description="Polar residues" evidence="3">
    <location>
        <begin position="94"/>
        <end position="112"/>
    </location>
</feature>
<feature type="compositionally biased region" description="Basic residues" evidence="3">
    <location>
        <begin position="1"/>
        <end position="11"/>
    </location>
</feature>
<dbReference type="InterPro" id="IPR008937">
    <property type="entry name" value="Ras-like_GEF"/>
</dbReference>
<feature type="compositionally biased region" description="Low complexity" evidence="3">
    <location>
        <begin position="70"/>
        <end position="86"/>
    </location>
</feature>
<feature type="compositionally biased region" description="Polar residues" evidence="3">
    <location>
        <begin position="579"/>
        <end position="591"/>
    </location>
</feature>
<dbReference type="Pfam" id="PF00071">
    <property type="entry name" value="Ras"/>
    <property type="match status" value="1"/>
</dbReference>
<dbReference type="GO" id="GO:0005085">
    <property type="term" value="F:guanyl-nucleotide exchange factor activity"/>
    <property type="evidence" value="ECO:0007669"/>
    <property type="project" value="UniProtKB-KW"/>
</dbReference>
<evidence type="ECO:0000259" key="4">
    <source>
        <dbReference type="PROSITE" id="PS50009"/>
    </source>
</evidence>
<dbReference type="InterPro" id="IPR036964">
    <property type="entry name" value="RASGEF_cat_dom_sf"/>
</dbReference>
<feature type="domain" description="Ras-GEF" evidence="4">
    <location>
        <begin position="671"/>
        <end position="904"/>
    </location>
</feature>
<feature type="compositionally biased region" description="Low complexity" evidence="3">
    <location>
        <begin position="607"/>
        <end position="629"/>
    </location>
</feature>
<evidence type="ECO:0000313" key="7">
    <source>
        <dbReference type="Proteomes" id="UP001276659"/>
    </source>
</evidence>
<dbReference type="GO" id="GO:0003924">
    <property type="term" value="F:GTPase activity"/>
    <property type="evidence" value="ECO:0007669"/>
    <property type="project" value="InterPro"/>
</dbReference>
<dbReference type="InterPro" id="IPR027417">
    <property type="entry name" value="P-loop_NTPase"/>
</dbReference>
<name>A0AAD9Z7J9_9LECA</name>
<feature type="compositionally biased region" description="Polar residues" evidence="3">
    <location>
        <begin position="349"/>
        <end position="363"/>
    </location>
</feature>
<dbReference type="EMBL" id="JASNWA010000007">
    <property type="protein sequence ID" value="KAK3172924.1"/>
    <property type="molecule type" value="Genomic_DNA"/>
</dbReference>
<dbReference type="Gene3D" id="1.10.840.10">
    <property type="entry name" value="Ras guanine-nucleotide exchange factors catalytic domain"/>
    <property type="match status" value="1"/>
</dbReference>
<feature type="region of interest" description="Disordered" evidence="3">
    <location>
        <begin position="579"/>
        <end position="629"/>
    </location>
</feature>
<dbReference type="InterPro" id="IPR000651">
    <property type="entry name" value="Ras-like_Gua-exchang_fac_N"/>
</dbReference>
<sequence>MERRRSSKKTRSYGGTPKSSLPPTSGGRPQYRERVRSAPSGVSWTEEQLQAQQRAVENTSTGRSRRESQTSEPSLSTLSSPTSPTPRHLGFPSQRDSGSRQITPPTSRQSQGLPPDNDGKTGSPAVVQEVSIAVLGAPAVGKSTFVHCALDLKKPSISPVSSKKVSLEGKISIVRLYELALEDVEVTPEQSVHWPERVGDKIMPDIDGVLALYDVMDQSSISPMPTLLKALVNEAVPTVLVSAKCDNPFKSWEVDQEKVNNFCNTLNVESFQTSISAPETHKRCISVILQNIMMERRPSTSLSRATVDSPYALHSKSRRATQKGSDGISDGRRSPISRLFEEGSDEESASTNKSGNGQSTEYLQNEFDIPLRPHPSNSSDAPAIATDPISSNGGDQDPTAAEAAFFAPSKASSRGIEDADPQESGASFDDLVDRLLSQPKSKSDAKFAAIFLCLYRKFAAPYSLITAIVRRFEDLNDKDIPYLTRMTAQLRCLNVLKDWVSDYPGEFAHPMTRRIMTGFVQGLAASQEYAVASKEICPHLEVVSEDDDTEWACSDKSRSRANTMESFLTMSSIASTASTVNADSPTLTADSSTEDVVDHTSSEKAPTSRPSTISATPSSTSSISRTDSQSTSSFQTLLNSVENAQRQARFLAPVPRNPLTKIQWHQFMEIPDEQVARELTRIDWIMYSSIRPRDLIRDVSLPAEQKEKCTSLEHVNRMVQHFNHIAYWVANMILLRDKPKHRAKALEKFMGVAWKLRHLNNYNSLGAVVAGINGTAVHRLTQTRELIPPQSQKEFMRLEILMGTQKSHFAYRLAYSNTSTARIPFLPLHRRDLVLAEQGNKTYIGVGENRHINWKKFEVMGEVIISIRQSQQVPYPHISRNEEVRQLVLEGLFCKDDDVSFVSSKYSLAAWSKG</sequence>